<protein>
    <submittedName>
        <fullName evidence="2">Uncharacterized protein</fullName>
    </submittedName>
</protein>
<proteinExistence type="predicted"/>
<evidence type="ECO:0000313" key="3">
    <source>
        <dbReference type="Proteomes" id="UP000509579"/>
    </source>
</evidence>
<dbReference type="EMBL" id="CP054841">
    <property type="protein sequence ID" value="QKV55285.1"/>
    <property type="molecule type" value="Genomic_DNA"/>
</dbReference>
<keyword evidence="3" id="KW-1185">Reference proteome</keyword>
<dbReference type="RefSeq" id="WP_175506074.1">
    <property type="nucleotide sequence ID" value="NZ_CP054841.1"/>
</dbReference>
<accession>A0A6N1XBM8</accession>
<gene>
    <name evidence="2" type="ORF">HUK68_20345</name>
</gene>
<reference evidence="2 3" key="1">
    <citation type="submission" date="2020-06" db="EMBL/GenBank/DDBJ databases">
        <title>Acidovorax antarctica sp. nov., isolated from Corinth ice sheet soil, Antarctic Fields Peninsula.</title>
        <authorList>
            <person name="Xu Q."/>
            <person name="Peng F."/>
        </authorList>
    </citation>
    <scope>NUCLEOTIDE SEQUENCE [LARGE SCALE GENOMIC DNA]</scope>
    <source>
        <strain evidence="2 3">16-35-5</strain>
        <plasmid evidence="2 3">unnamed1</plasmid>
    </source>
</reference>
<feature type="region of interest" description="Disordered" evidence="1">
    <location>
        <begin position="1"/>
        <end position="25"/>
    </location>
</feature>
<name>A0A6N1XBM8_9BURK</name>
<dbReference type="Proteomes" id="UP000509579">
    <property type="component" value="Plasmid unnamed1"/>
</dbReference>
<sequence>MRINANPPVTALPDSLASSQATAGRAPDIAGTLDAKLARFWDGMQDTMEERSGIEAIEHERERDSGFLAAKAGALRAEIDKMPDSPNKQSALDKLERFVESHSKRIERDYRRAMTVETGGGVILDQSAFATKLRKKSMM</sequence>
<organism evidence="2 3">
    <name type="scientific">Comamonas antarctica</name>
    <dbReference type="NCBI Taxonomy" id="2743470"/>
    <lineage>
        <taxon>Bacteria</taxon>
        <taxon>Pseudomonadati</taxon>
        <taxon>Pseudomonadota</taxon>
        <taxon>Betaproteobacteria</taxon>
        <taxon>Burkholderiales</taxon>
        <taxon>Comamonadaceae</taxon>
        <taxon>Comamonas</taxon>
    </lineage>
</organism>
<dbReference type="KEGG" id="aant:HUK68_20345"/>
<keyword evidence="2" id="KW-0614">Plasmid</keyword>
<evidence type="ECO:0000256" key="1">
    <source>
        <dbReference type="SAM" id="MobiDB-lite"/>
    </source>
</evidence>
<geneLocation type="plasmid" evidence="2 3">
    <name>unnamed1</name>
</geneLocation>
<dbReference type="AlphaFoldDB" id="A0A6N1XBM8"/>
<evidence type="ECO:0000313" key="2">
    <source>
        <dbReference type="EMBL" id="QKV55285.1"/>
    </source>
</evidence>